<name>A0A318LWA0_9PSEU</name>
<keyword evidence="6" id="KW-1185">Reference proteome</keyword>
<dbReference type="Pfam" id="PF08240">
    <property type="entry name" value="ADH_N"/>
    <property type="match status" value="1"/>
</dbReference>
<dbReference type="RefSeq" id="WP_110336592.1">
    <property type="nucleotide sequence ID" value="NZ_JBHVKT010000001.1"/>
</dbReference>
<dbReference type="InterPro" id="IPR013154">
    <property type="entry name" value="ADH-like_N"/>
</dbReference>
<dbReference type="EMBL" id="MASU01000005">
    <property type="protein sequence ID" value="PXY36578.1"/>
    <property type="molecule type" value="Genomic_DNA"/>
</dbReference>
<organism evidence="5 6">
    <name type="scientific">Prauserella flavalba</name>
    <dbReference type="NCBI Taxonomy" id="1477506"/>
    <lineage>
        <taxon>Bacteria</taxon>
        <taxon>Bacillati</taxon>
        <taxon>Actinomycetota</taxon>
        <taxon>Actinomycetes</taxon>
        <taxon>Pseudonocardiales</taxon>
        <taxon>Pseudonocardiaceae</taxon>
        <taxon>Prauserella</taxon>
    </lineage>
</organism>
<dbReference type="InterPro" id="IPR036291">
    <property type="entry name" value="NAD(P)-bd_dom_sf"/>
</dbReference>
<dbReference type="PANTHER" id="PTHR43401:SF2">
    <property type="entry name" value="L-THREONINE 3-DEHYDROGENASE"/>
    <property type="match status" value="1"/>
</dbReference>
<dbReference type="Gene3D" id="3.90.180.10">
    <property type="entry name" value="Medium-chain alcohol dehydrogenases, catalytic domain"/>
    <property type="match status" value="1"/>
</dbReference>
<keyword evidence="2" id="KW-0560">Oxidoreductase</keyword>
<evidence type="ECO:0000259" key="3">
    <source>
        <dbReference type="Pfam" id="PF00107"/>
    </source>
</evidence>
<accession>A0A318LWA0</accession>
<evidence type="ECO:0000313" key="5">
    <source>
        <dbReference type="EMBL" id="PXY36578.1"/>
    </source>
</evidence>
<dbReference type="InterPro" id="IPR013149">
    <property type="entry name" value="ADH-like_C"/>
</dbReference>
<dbReference type="Proteomes" id="UP000247892">
    <property type="component" value="Unassembled WGS sequence"/>
</dbReference>
<dbReference type="InterPro" id="IPR050129">
    <property type="entry name" value="Zn_alcohol_dh"/>
</dbReference>
<reference evidence="5 6" key="1">
    <citation type="submission" date="2016-07" db="EMBL/GenBank/DDBJ databases">
        <title>Draft genome sequence of Prauserella sp. YIM 121212, isolated from alkaline soil.</title>
        <authorList>
            <person name="Ruckert C."/>
            <person name="Albersmeier A."/>
            <person name="Jiang C.-L."/>
            <person name="Jiang Y."/>
            <person name="Kalinowski J."/>
            <person name="Schneider O."/>
            <person name="Winkler A."/>
            <person name="Zotchev S.B."/>
        </authorList>
    </citation>
    <scope>NUCLEOTIDE SEQUENCE [LARGE SCALE GENOMIC DNA]</scope>
    <source>
        <strain evidence="5 6">YIM 121212</strain>
    </source>
</reference>
<sequence length="341" mass="34872">MSGGAVHLAATTTRLRTVVTAPVTPAEPGPGEALLTVERVGICGTDLHIWDGSYATGLPLIQGHEISATVAALPGGYTGPLAVGDRVAVEPVVACGTCYPCRIGRRNTCRSMDAVGVHRPGGFQERVAVPAGNCHPAPGLTADVAALAETLSVSLRAITRPGVRAGERVLILGAGPIGLGAVIAARDVGAEVMVADLHEARLDLARTLGAAVTVRGVGQLPEHVAEWTSGEGVPVVVEATGAAAVAERAFEVVATAGRISLVGVSEQVANLSLRTFTAKELDVYGSRSTLDFPAAIALAGRHQDDVRRLISHEFGLAEVGEALAFAHDNPQSVVKTVIAVG</sequence>
<feature type="domain" description="Alcohol dehydrogenase-like C-terminal" evidence="3">
    <location>
        <begin position="176"/>
        <end position="298"/>
    </location>
</feature>
<evidence type="ECO:0000313" key="6">
    <source>
        <dbReference type="Proteomes" id="UP000247892"/>
    </source>
</evidence>
<comment type="caution">
    <text evidence="5">The sequence shown here is derived from an EMBL/GenBank/DDBJ whole genome shotgun (WGS) entry which is preliminary data.</text>
</comment>
<evidence type="ECO:0000256" key="1">
    <source>
        <dbReference type="ARBA" id="ARBA00001947"/>
    </source>
</evidence>
<dbReference type="Pfam" id="PF00107">
    <property type="entry name" value="ADH_zinc_N"/>
    <property type="match status" value="1"/>
</dbReference>
<dbReference type="InterPro" id="IPR011032">
    <property type="entry name" value="GroES-like_sf"/>
</dbReference>
<dbReference type="PANTHER" id="PTHR43401">
    <property type="entry name" value="L-THREONINE 3-DEHYDROGENASE"/>
    <property type="match status" value="1"/>
</dbReference>
<proteinExistence type="predicted"/>
<dbReference type="SUPFAM" id="SSF50129">
    <property type="entry name" value="GroES-like"/>
    <property type="match status" value="1"/>
</dbReference>
<gene>
    <name evidence="5" type="ORF">BA062_14465</name>
</gene>
<dbReference type="AlphaFoldDB" id="A0A318LWA0"/>
<evidence type="ECO:0000259" key="4">
    <source>
        <dbReference type="Pfam" id="PF08240"/>
    </source>
</evidence>
<evidence type="ECO:0000256" key="2">
    <source>
        <dbReference type="ARBA" id="ARBA00023002"/>
    </source>
</evidence>
<feature type="domain" description="Alcohol dehydrogenase-like N-terminal" evidence="4">
    <location>
        <begin position="29"/>
        <end position="138"/>
    </location>
</feature>
<comment type="cofactor">
    <cofactor evidence="1">
        <name>Zn(2+)</name>
        <dbReference type="ChEBI" id="CHEBI:29105"/>
    </cofactor>
</comment>
<dbReference type="OrthoDB" id="9797931at2"/>
<dbReference type="Gene3D" id="3.40.50.720">
    <property type="entry name" value="NAD(P)-binding Rossmann-like Domain"/>
    <property type="match status" value="1"/>
</dbReference>
<dbReference type="SUPFAM" id="SSF51735">
    <property type="entry name" value="NAD(P)-binding Rossmann-fold domains"/>
    <property type="match status" value="1"/>
</dbReference>
<evidence type="ECO:0008006" key="7">
    <source>
        <dbReference type="Google" id="ProtNLM"/>
    </source>
</evidence>
<protein>
    <recommendedName>
        <fullName evidence="7">Alcohol dehydrogenase</fullName>
    </recommendedName>
</protein>
<dbReference type="GO" id="GO:0016491">
    <property type="term" value="F:oxidoreductase activity"/>
    <property type="evidence" value="ECO:0007669"/>
    <property type="project" value="UniProtKB-KW"/>
</dbReference>